<evidence type="ECO:0000256" key="4">
    <source>
        <dbReference type="ARBA" id="ARBA00023136"/>
    </source>
</evidence>
<dbReference type="GO" id="GO:0016020">
    <property type="term" value="C:membrane"/>
    <property type="evidence" value="ECO:0007669"/>
    <property type="project" value="UniProtKB-SubCell"/>
</dbReference>
<dbReference type="AlphaFoldDB" id="A0A8S3YPU4"/>
<dbReference type="Proteomes" id="UP000678393">
    <property type="component" value="Unassembled WGS sequence"/>
</dbReference>
<feature type="non-terminal residue" evidence="5">
    <location>
        <position position="85"/>
    </location>
</feature>
<dbReference type="InterPro" id="IPR052250">
    <property type="entry name" value="PDI_TMX3"/>
</dbReference>
<name>A0A8S3YPU4_9EUPU</name>
<keyword evidence="3" id="KW-1133">Transmembrane helix</keyword>
<feature type="non-terminal residue" evidence="5">
    <location>
        <position position="1"/>
    </location>
</feature>
<dbReference type="EMBL" id="CAJHNH020000413">
    <property type="protein sequence ID" value="CAG5117485.1"/>
    <property type="molecule type" value="Genomic_DNA"/>
</dbReference>
<keyword evidence="4" id="KW-0472">Membrane</keyword>
<sequence length="85" mass="10188">PAVRKLASVGKFNEALSQHSDSVFFLYIGNDDEHEDLFKKYVSSAETHLIHSYFYYGRRHIIEDRTLQRHPTVLVFKDKKYYEYE</sequence>
<accession>A0A8S3YPU4</accession>
<comment type="caution">
    <text evidence="5">The sequence shown here is derived from an EMBL/GenBank/DDBJ whole genome shotgun (WGS) entry which is preliminary data.</text>
</comment>
<organism evidence="5 6">
    <name type="scientific">Candidula unifasciata</name>
    <dbReference type="NCBI Taxonomy" id="100452"/>
    <lineage>
        <taxon>Eukaryota</taxon>
        <taxon>Metazoa</taxon>
        <taxon>Spiralia</taxon>
        <taxon>Lophotrochozoa</taxon>
        <taxon>Mollusca</taxon>
        <taxon>Gastropoda</taxon>
        <taxon>Heterobranchia</taxon>
        <taxon>Euthyneura</taxon>
        <taxon>Panpulmonata</taxon>
        <taxon>Eupulmonata</taxon>
        <taxon>Stylommatophora</taxon>
        <taxon>Helicina</taxon>
        <taxon>Helicoidea</taxon>
        <taxon>Geomitridae</taxon>
        <taxon>Candidula</taxon>
    </lineage>
</organism>
<keyword evidence="6" id="KW-1185">Reference proteome</keyword>
<evidence type="ECO:0000313" key="6">
    <source>
        <dbReference type="Proteomes" id="UP000678393"/>
    </source>
</evidence>
<dbReference type="OrthoDB" id="74910at2759"/>
<reference evidence="5" key="1">
    <citation type="submission" date="2021-04" db="EMBL/GenBank/DDBJ databases">
        <authorList>
            <consortium name="Molecular Ecology Group"/>
        </authorList>
    </citation>
    <scope>NUCLEOTIDE SEQUENCE</scope>
</reference>
<comment type="subcellular location">
    <subcellularLocation>
        <location evidence="1">Membrane</location>
        <topology evidence="1">Single-pass membrane protein</topology>
    </subcellularLocation>
</comment>
<evidence type="ECO:0000256" key="3">
    <source>
        <dbReference type="ARBA" id="ARBA00022989"/>
    </source>
</evidence>
<proteinExistence type="predicted"/>
<dbReference type="PANTHER" id="PTHR46426">
    <property type="entry name" value="PROTEIN DISULFIDE-ISOMERASE TMX3"/>
    <property type="match status" value="1"/>
</dbReference>
<evidence type="ECO:0000256" key="1">
    <source>
        <dbReference type="ARBA" id="ARBA00004167"/>
    </source>
</evidence>
<evidence type="ECO:0000313" key="5">
    <source>
        <dbReference type="EMBL" id="CAG5117485.1"/>
    </source>
</evidence>
<dbReference type="GO" id="GO:0005783">
    <property type="term" value="C:endoplasmic reticulum"/>
    <property type="evidence" value="ECO:0007669"/>
    <property type="project" value="TreeGrafter"/>
</dbReference>
<keyword evidence="2" id="KW-0812">Transmembrane</keyword>
<dbReference type="PANTHER" id="PTHR46426:SF1">
    <property type="entry name" value="PROTEIN DISULFIDE-ISOMERASE TMX3"/>
    <property type="match status" value="1"/>
</dbReference>
<gene>
    <name evidence="5" type="ORF">CUNI_LOCUS3043</name>
</gene>
<evidence type="ECO:0000256" key="2">
    <source>
        <dbReference type="ARBA" id="ARBA00022692"/>
    </source>
</evidence>
<protein>
    <submittedName>
        <fullName evidence="5">Uncharacterized protein</fullName>
    </submittedName>
</protein>